<evidence type="ECO:0000313" key="3">
    <source>
        <dbReference type="Proteomes" id="UP001444661"/>
    </source>
</evidence>
<keyword evidence="1" id="KW-1133">Transmembrane helix</keyword>
<protein>
    <submittedName>
        <fullName evidence="2">Uncharacterized protein</fullName>
    </submittedName>
</protein>
<organism evidence="2 3">
    <name type="scientific">Apiospora rasikravindrae</name>
    <dbReference type="NCBI Taxonomy" id="990691"/>
    <lineage>
        <taxon>Eukaryota</taxon>
        <taxon>Fungi</taxon>
        <taxon>Dikarya</taxon>
        <taxon>Ascomycota</taxon>
        <taxon>Pezizomycotina</taxon>
        <taxon>Sordariomycetes</taxon>
        <taxon>Xylariomycetidae</taxon>
        <taxon>Amphisphaeriales</taxon>
        <taxon>Apiosporaceae</taxon>
        <taxon>Apiospora</taxon>
    </lineage>
</organism>
<evidence type="ECO:0000256" key="1">
    <source>
        <dbReference type="SAM" id="Phobius"/>
    </source>
</evidence>
<dbReference type="Proteomes" id="UP001444661">
    <property type="component" value="Unassembled WGS sequence"/>
</dbReference>
<comment type="caution">
    <text evidence="2">The sequence shown here is derived from an EMBL/GenBank/DDBJ whole genome shotgun (WGS) entry which is preliminary data.</text>
</comment>
<sequence>MIYENWVLSIALATNGTILWSLRSFLESTVNRRVKGIPRYSDTEKLWILTLFGVSTFVSTLVAMGFLGFFHGSPAGTIERHIWILVMFGPLGLPFSTVSFAFLYLEWSRWQGSRPGPWTYNSDAEGEVNEKGLDLQY</sequence>
<feature type="transmembrane region" description="Helical" evidence="1">
    <location>
        <begin position="46"/>
        <end position="70"/>
    </location>
</feature>
<dbReference type="EMBL" id="JAQQWK010000001">
    <property type="protein sequence ID" value="KAK8055559.1"/>
    <property type="molecule type" value="Genomic_DNA"/>
</dbReference>
<accession>A0ABR1U9J7</accession>
<keyword evidence="3" id="KW-1185">Reference proteome</keyword>
<feature type="transmembrane region" description="Helical" evidence="1">
    <location>
        <begin position="6"/>
        <end position="26"/>
    </location>
</feature>
<feature type="transmembrane region" description="Helical" evidence="1">
    <location>
        <begin position="82"/>
        <end position="105"/>
    </location>
</feature>
<keyword evidence="1" id="KW-0812">Transmembrane</keyword>
<gene>
    <name evidence="2" type="ORF">PG993_000786</name>
</gene>
<keyword evidence="1" id="KW-0472">Membrane</keyword>
<evidence type="ECO:0000313" key="2">
    <source>
        <dbReference type="EMBL" id="KAK8055559.1"/>
    </source>
</evidence>
<reference evidence="2 3" key="1">
    <citation type="submission" date="2023-01" db="EMBL/GenBank/DDBJ databases">
        <title>Analysis of 21 Apiospora genomes using comparative genomics revels a genus with tremendous synthesis potential of carbohydrate active enzymes and secondary metabolites.</title>
        <authorList>
            <person name="Sorensen T."/>
        </authorList>
    </citation>
    <scope>NUCLEOTIDE SEQUENCE [LARGE SCALE GENOMIC DNA]</scope>
    <source>
        <strain evidence="2 3">CBS 33761</strain>
    </source>
</reference>
<name>A0ABR1U9J7_9PEZI</name>
<proteinExistence type="predicted"/>